<evidence type="ECO:0000313" key="2">
    <source>
        <dbReference type="EMBL" id="GAS83225.1"/>
    </source>
</evidence>
<dbReference type="RefSeq" id="WP_062835598.1">
    <property type="nucleotide sequence ID" value="NZ_BCNV01000001.1"/>
</dbReference>
<accession>A0A117I242</accession>
<dbReference type="Pfam" id="PF04717">
    <property type="entry name" value="Phage_base_V"/>
    <property type="match status" value="1"/>
</dbReference>
<dbReference type="Proteomes" id="UP000069697">
    <property type="component" value="Unassembled WGS sequence"/>
</dbReference>
<dbReference type="InterPro" id="IPR006531">
    <property type="entry name" value="Gp5/Vgr_OB"/>
</dbReference>
<name>A0A117I242_PAEAM</name>
<dbReference type="SUPFAM" id="SSF69279">
    <property type="entry name" value="Phage tail proteins"/>
    <property type="match status" value="1"/>
</dbReference>
<dbReference type="EMBL" id="BCNV01000001">
    <property type="protein sequence ID" value="GAS83225.1"/>
    <property type="molecule type" value="Genomic_DNA"/>
</dbReference>
<dbReference type="Gene3D" id="2.30.110.50">
    <property type="match status" value="1"/>
</dbReference>
<feature type="domain" description="Gp5/Type VI secretion system Vgr protein OB-fold" evidence="1">
    <location>
        <begin position="298"/>
        <end position="358"/>
    </location>
</feature>
<protein>
    <recommendedName>
        <fullName evidence="1">Gp5/Type VI secretion system Vgr protein OB-fold domain-containing protein</fullName>
    </recommendedName>
</protein>
<sequence length="471" mass="53302">MSLTYENLIIEPYELVHLQELTIRKKMNEHTRLVFKGMVSEEWKDRYVDVTDKNTPIEVWQKDEEGNKSPLFKGIPLSVEVQVVRGVYTLQVEAISHTYLMDVKKRTRTFQNIQMTLPELLKELDQDYPGLDVIDEGTGGAKIGKVAVQYQETDWAFLRRLASRFHTSLMPAAQFDSPKFYFGVYEHGNSIELDNTRYTVHKNMTPFMYFTENETVNVNESDFIVYEVETDQVMELGHHISFRGRSLYLTEAYTELAGGILKHKYVLSLHKGLRQKTYYNPLIAGSSLMGRIFAVHGGHVRVQLNCDKEQEAENGLWLLYQSPYISEGRTGWYVMPEIGDPVAVYFPTQHEEEAYATPAPRLDTQVTGTNQLNNPDHKIFRTPHGKEIRLTPDSIVITGKEGEVFIRLSGDEGIQIKGNQQVTMSAGGSLSLKAGKKMILSAGSQLLLEGGGGTFRLDGQAQMSGSEVKSN</sequence>
<comment type="caution">
    <text evidence="2">The sequence shown here is derived from an EMBL/GenBank/DDBJ whole genome shotgun (WGS) entry which is preliminary data.</text>
</comment>
<dbReference type="Gene3D" id="3.55.50.10">
    <property type="entry name" value="Baseplate protein-like domains"/>
    <property type="match status" value="1"/>
</dbReference>
<reference evidence="2 3" key="1">
    <citation type="journal article" date="2016" name="Genome Announc.">
        <title>Draft Genome Sequence of Paenibacillus amylolyticus Heshi-A3, Isolated from Fermented Rice Bran in a Japanese Fermented Seafood Dish.</title>
        <authorList>
            <person name="Akuzawa S."/>
            <person name="Nagaoka J."/>
            <person name="Kanekatsu M."/>
            <person name="Kubota E."/>
            <person name="Ohtake R."/>
            <person name="Suzuki T."/>
            <person name="Kanesaki Y."/>
        </authorList>
    </citation>
    <scope>NUCLEOTIDE SEQUENCE [LARGE SCALE GENOMIC DNA]</scope>
    <source>
        <strain evidence="2 3">Heshi-A3</strain>
    </source>
</reference>
<evidence type="ECO:0000259" key="1">
    <source>
        <dbReference type="Pfam" id="PF04717"/>
    </source>
</evidence>
<reference evidence="3" key="2">
    <citation type="submission" date="2016-01" db="EMBL/GenBank/DDBJ databases">
        <title>Draft Genome Sequence of Paenibacillus amylolyticus Heshi-A3 that Was Isolated from Fermented Rice Bran with Aging Salted Mackerel, Which Was Named Heshiko as Traditional Fermented Seafood in Japan.</title>
        <authorList>
            <person name="Akuzawa S."/>
            <person name="Nakagawa J."/>
            <person name="Kanekatsu T."/>
            <person name="Kubota E."/>
            <person name="Ohtake R."/>
            <person name="Suzuki T."/>
            <person name="Kanesaki Y."/>
        </authorList>
    </citation>
    <scope>NUCLEOTIDE SEQUENCE [LARGE SCALE GENOMIC DNA]</scope>
    <source>
        <strain evidence="3">Heshi-A3</strain>
    </source>
</reference>
<evidence type="ECO:0000313" key="3">
    <source>
        <dbReference type="Proteomes" id="UP000069697"/>
    </source>
</evidence>
<proteinExistence type="predicted"/>
<gene>
    <name evidence="2" type="ORF">PAHA3_3303</name>
</gene>
<dbReference type="AlphaFoldDB" id="A0A117I242"/>
<organism evidence="2 3">
    <name type="scientific">Paenibacillus amylolyticus</name>
    <dbReference type="NCBI Taxonomy" id="1451"/>
    <lineage>
        <taxon>Bacteria</taxon>
        <taxon>Bacillati</taxon>
        <taxon>Bacillota</taxon>
        <taxon>Bacilli</taxon>
        <taxon>Bacillales</taxon>
        <taxon>Paenibacillaceae</taxon>
        <taxon>Paenibacillus</taxon>
    </lineage>
</organism>